<dbReference type="InterPro" id="IPR010280">
    <property type="entry name" value="U5_MeTrfase_fam"/>
</dbReference>
<dbReference type="RefSeq" id="WP_184672420.1">
    <property type="nucleotide sequence ID" value="NZ_BAABAI010000010.1"/>
</dbReference>
<feature type="binding site" evidence="4">
    <location>
        <position position="235"/>
    </location>
    <ligand>
        <name>S-adenosyl-L-methionine</name>
        <dbReference type="ChEBI" id="CHEBI:59789"/>
    </ligand>
</feature>
<sequence>MTGRLIEVEVGAVAHGGHCVARHEGRVVFVRHALPGERVRVLITEDKGGSFCRGDAVEVLVASPDRVESPCPFAGPGRCGGCDWQHATPKAQRALKAAVVEEQLRRLAGLERHVVVEELPGGPADWRTRVRLAVGADGRPGFRAHRGHGVIPVDDCAIAAPGALDAVVDRAWPPGAELVVTRDADHAVHVTEIGPAKRVRGRPVPGPARRRSGSGTATEHAAGRTWHVRADGFWQVHPEAADTLAAVVAEWAAARPGETAWDLYGGVGLFAAVLADQVGASGSVAVVESAAGAVADGRRDLADLPQVEWHVGRTEAVLASPAFADRRPDVVVLDPPRKGAGREVVEAITRSGPDRVVYVACDPAALARDLAVFAANGYRTTQLRAFDAFPMTHHVECVALVEAVPPTGSLSTRSVDWPDDSDH</sequence>
<evidence type="ECO:0000313" key="8">
    <source>
        <dbReference type="Proteomes" id="UP000542674"/>
    </source>
</evidence>
<keyword evidence="1 4" id="KW-0489">Methyltransferase</keyword>
<feature type="domain" description="TRAM" evidence="6">
    <location>
        <begin position="1"/>
        <end position="58"/>
    </location>
</feature>
<evidence type="ECO:0000256" key="4">
    <source>
        <dbReference type="PROSITE-ProRule" id="PRU01024"/>
    </source>
</evidence>
<keyword evidence="8" id="KW-1185">Reference proteome</keyword>
<keyword evidence="3 4" id="KW-0949">S-adenosyl-L-methionine</keyword>
<dbReference type="Pfam" id="PF05958">
    <property type="entry name" value="tRNA_U5-meth_tr"/>
    <property type="match status" value="1"/>
</dbReference>
<dbReference type="Gene3D" id="2.40.50.140">
    <property type="entry name" value="Nucleic acid-binding proteins"/>
    <property type="match status" value="1"/>
</dbReference>
<feature type="region of interest" description="Disordered" evidence="5">
    <location>
        <begin position="197"/>
        <end position="222"/>
    </location>
</feature>
<dbReference type="Proteomes" id="UP000542674">
    <property type="component" value="Unassembled WGS sequence"/>
</dbReference>
<dbReference type="SUPFAM" id="SSF53335">
    <property type="entry name" value="S-adenosyl-L-methionine-dependent methyltransferases"/>
    <property type="match status" value="1"/>
</dbReference>
<feature type="active site" description="Nucleophile" evidence="4">
    <location>
        <position position="361"/>
    </location>
</feature>
<evidence type="ECO:0000313" key="7">
    <source>
        <dbReference type="EMBL" id="MBB4967587.1"/>
    </source>
</evidence>
<evidence type="ECO:0000256" key="3">
    <source>
        <dbReference type="ARBA" id="ARBA00022691"/>
    </source>
</evidence>
<feature type="binding site" evidence="4">
    <location>
        <position position="264"/>
    </location>
    <ligand>
        <name>S-adenosyl-L-methionine</name>
        <dbReference type="ChEBI" id="CHEBI:59789"/>
    </ligand>
</feature>
<dbReference type="AlphaFoldDB" id="A0A7W7T7S8"/>
<feature type="binding site" evidence="4">
    <location>
        <position position="288"/>
    </location>
    <ligand>
        <name>S-adenosyl-L-methionine</name>
        <dbReference type="ChEBI" id="CHEBI:59789"/>
    </ligand>
</feature>
<dbReference type="InterPro" id="IPR002792">
    <property type="entry name" value="TRAM_dom"/>
</dbReference>
<dbReference type="Gene3D" id="2.40.50.1070">
    <property type="match status" value="1"/>
</dbReference>
<dbReference type="PANTHER" id="PTHR11061">
    <property type="entry name" value="RNA M5U METHYLTRANSFERASE"/>
    <property type="match status" value="1"/>
</dbReference>
<dbReference type="EMBL" id="JACHJS010000001">
    <property type="protein sequence ID" value="MBB4967587.1"/>
    <property type="molecule type" value="Genomic_DNA"/>
</dbReference>
<evidence type="ECO:0000259" key="6">
    <source>
        <dbReference type="PROSITE" id="PS50926"/>
    </source>
</evidence>
<dbReference type="Gene3D" id="3.40.50.150">
    <property type="entry name" value="Vaccinia Virus protein VP39"/>
    <property type="match status" value="2"/>
</dbReference>
<protein>
    <submittedName>
        <fullName evidence="7">tRNA/tmRNA/rRNA uracil-C5-methylase (TrmA/RlmC/RlmD family)</fullName>
    </submittedName>
</protein>
<feature type="binding site" evidence="4">
    <location>
        <position position="334"/>
    </location>
    <ligand>
        <name>S-adenosyl-L-methionine</name>
        <dbReference type="ChEBI" id="CHEBI:59789"/>
    </ligand>
</feature>
<gene>
    <name evidence="7" type="ORF">F4559_004946</name>
</gene>
<comment type="similarity">
    <text evidence="4">Belongs to the class I-like SAM-binding methyltransferase superfamily. RNA M5U methyltransferase family.</text>
</comment>
<dbReference type="PROSITE" id="PS51687">
    <property type="entry name" value="SAM_MT_RNA_M5U"/>
    <property type="match status" value="1"/>
</dbReference>
<dbReference type="Pfam" id="PF01938">
    <property type="entry name" value="TRAM"/>
    <property type="match status" value="1"/>
</dbReference>
<organism evidence="7 8">
    <name type="scientific">Saccharothrix violaceirubra</name>
    <dbReference type="NCBI Taxonomy" id="413306"/>
    <lineage>
        <taxon>Bacteria</taxon>
        <taxon>Bacillati</taxon>
        <taxon>Actinomycetota</taxon>
        <taxon>Actinomycetes</taxon>
        <taxon>Pseudonocardiales</taxon>
        <taxon>Pseudonocardiaceae</taxon>
        <taxon>Saccharothrix</taxon>
    </lineage>
</organism>
<dbReference type="SUPFAM" id="SSF50249">
    <property type="entry name" value="Nucleic acid-binding proteins"/>
    <property type="match status" value="1"/>
</dbReference>
<dbReference type="InterPro" id="IPR012340">
    <property type="entry name" value="NA-bd_OB-fold"/>
</dbReference>
<dbReference type="InterPro" id="IPR030391">
    <property type="entry name" value="MeTrfase_TrmA_CS"/>
</dbReference>
<keyword evidence="2 4" id="KW-0808">Transferase</keyword>
<reference evidence="7 8" key="1">
    <citation type="submission" date="2020-08" db="EMBL/GenBank/DDBJ databases">
        <title>Sequencing the genomes of 1000 actinobacteria strains.</title>
        <authorList>
            <person name="Klenk H.-P."/>
        </authorList>
    </citation>
    <scope>NUCLEOTIDE SEQUENCE [LARGE SCALE GENOMIC DNA]</scope>
    <source>
        <strain evidence="7 8">DSM 45084</strain>
    </source>
</reference>
<accession>A0A7W7T7S8</accession>
<name>A0A7W7T7S8_9PSEU</name>
<evidence type="ECO:0000256" key="5">
    <source>
        <dbReference type="SAM" id="MobiDB-lite"/>
    </source>
</evidence>
<dbReference type="PROSITE" id="PS50926">
    <property type="entry name" value="TRAM"/>
    <property type="match status" value="1"/>
</dbReference>
<evidence type="ECO:0000256" key="2">
    <source>
        <dbReference type="ARBA" id="ARBA00022679"/>
    </source>
</evidence>
<dbReference type="PROSITE" id="PS01231">
    <property type="entry name" value="TRMA_2"/>
    <property type="match status" value="1"/>
</dbReference>
<proteinExistence type="inferred from homology"/>
<dbReference type="CDD" id="cd02440">
    <property type="entry name" value="AdoMet_MTases"/>
    <property type="match status" value="1"/>
</dbReference>
<dbReference type="InterPro" id="IPR029063">
    <property type="entry name" value="SAM-dependent_MTases_sf"/>
</dbReference>
<comment type="caution">
    <text evidence="7">The sequence shown here is derived from an EMBL/GenBank/DDBJ whole genome shotgun (WGS) entry which is preliminary data.</text>
</comment>
<dbReference type="GO" id="GO:0070475">
    <property type="term" value="P:rRNA base methylation"/>
    <property type="evidence" value="ECO:0007669"/>
    <property type="project" value="TreeGrafter"/>
</dbReference>
<dbReference type="GO" id="GO:0070041">
    <property type="term" value="F:rRNA (uridine-C5-)-methyltransferase activity"/>
    <property type="evidence" value="ECO:0007669"/>
    <property type="project" value="TreeGrafter"/>
</dbReference>
<evidence type="ECO:0000256" key="1">
    <source>
        <dbReference type="ARBA" id="ARBA00022603"/>
    </source>
</evidence>
<dbReference type="PANTHER" id="PTHR11061:SF30">
    <property type="entry name" value="TRNA (URACIL(54)-C(5))-METHYLTRANSFERASE"/>
    <property type="match status" value="1"/>
</dbReference>